<proteinExistence type="predicted"/>
<keyword evidence="1" id="KW-0812">Transmembrane</keyword>
<feature type="transmembrane region" description="Helical" evidence="1">
    <location>
        <begin position="57"/>
        <end position="78"/>
    </location>
</feature>
<evidence type="ECO:0000313" key="2">
    <source>
        <dbReference type="EMBL" id="RXI03818.1"/>
    </source>
</evidence>
<accession>A0A498K8R5</accession>
<comment type="caution">
    <text evidence="2">The sequence shown here is derived from an EMBL/GenBank/DDBJ whole genome shotgun (WGS) entry which is preliminary data.</text>
</comment>
<keyword evidence="1" id="KW-1133">Transmembrane helix</keyword>
<dbReference type="EMBL" id="RDQH01000329">
    <property type="protein sequence ID" value="RXI03818.1"/>
    <property type="molecule type" value="Genomic_DNA"/>
</dbReference>
<sequence>MVTFSAPTKGGASSMAADLRVGFYISTCPQAESIINELVHIRFEIDLSISGALLTEYLANQIITSIVAFFFVFLFAFIDLRVSFNNSTCPHLSV</sequence>
<reference evidence="2 3" key="1">
    <citation type="submission" date="2018-10" db="EMBL/GenBank/DDBJ databases">
        <title>A high-quality apple genome assembly.</title>
        <authorList>
            <person name="Hu J."/>
        </authorList>
    </citation>
    <scope>NUCLEOTIDE SEQUENCE [LARGE SCALE GENOMIC DNA]</scope>
    <source>
        <strain evidence="3">cv. HFTH1</strain>
        <tissue evidence="2">Young leaf</tissue>
    </source>
</reference>
<keyword evidence="1" id="KW-0472">Membrane</keyword>
<organism evidence="2 3">
    <name type="scientific">Malus domestica</name>
    <name type="common">Apple</name>
    <name type="synonym">Pyrus malus</name>
    <dbReference type="NCBI Taxonomy" id="3750"/>
    <lineage>
        <taxon>Eukaryota</taxon>
        <taxon>Viridiplantae</taxon>
        <taxon>Streptophyta</taxon>
        <taxon>Embryophyta</taxon>
        <taxon>Tracheophyta</taxon>
        <taxon>Spermatophyta</taxon>
        <taxon>Magnoliopsida</taxon>
        <taxon>eudicotyledons</taxon>
        <taxon>Gunneridae</taxon>
        <taxon>Pentapetalae</taxon>
        <taxon>rosids</taxon>
        <taxon>fabids</taxon>
        <taxon>Rosales</taxon>
        <taxon>Rosaceae</taxon>
        <taxon>Amygdaloideae</taxon>
        <taxon>Maleae</taxon>
        <taxon>Malus</taxon>
    </lineage>
</organism>
<gene>
    <name evidence="2" type="ORF">DVH24_038092</name>
</gene>
<keyword evidence="3" id="KW-1185">Reference proteome</keyword>
<evidence type="ECO:0000313" key="3">
    <source>
        <dbReference type="Proteomes" id="UP000290289"/>
    </source>
</evidence>
<name>A0A498K8R5_MALDO</name>
<dbReference type="AlphaFoldDB" id="A0A498K8R5"/>
<dbReference type="Proteomes" id="UP000290289">
    <property type="component" value="Chromosome 3"/>
</dbReference>
<evidence type="ECO:0000256" key="1">
    <source>
        <dbReference type="SAM" id="Phobius"/>
    </source>
</evidence>
<protein>
    <submittedName>
        <fullName evidence="2">Uncharacterized protein</fullName>
    </submittedName>
</protein>